<dbReference type="EMBL" id="JAEVHL010000079">
    <property type="protein sequence ID" value="MBM0276975.1"/>
    <property type="molecule type" value="Genomic_DNA"/>
</dbReference>
<name>A0ABS1YHR5_9ACTN</name>
<dbReference type="RefSeq" id="WP_203149446.1">
    <property type="nucleotide sequence ID" value="NZ_JAEVHL010000079.1"/>
</dbReference>
<protein>
    <recommendedName>
        <fullName evidence="3">Immunity protein Imm1</fullName>
    </recommendedName>
</protein>
<evidence type="ECO:0000313" key="1">
    <source>
        <dbReference type="EMBL" id="MBM0276975.1"/>
    </source>
</evidence>
<dbReference type="Proteomes" id="UP000622245">
    <property type="component" value="Unassembled WGS sequence"/>
</dbReference>
<proteinExistence type="predicted"/>
<keyword evidence="2" id="KW-1185">Reference proteome</keyword>
<organism evidence="1 2">
    <name type="scientific">Micromonospora tarensis</name>
    <dbReference type="NCBI Taxonomy" id="2806100"/>
    <lineage>
        <taxon>Bacteria</taxon>
        <taxon>Bacillati</taxon>
        <taxon>Actinomycetota</taxon>
        <taxon>Actinomycetes</taxon>
        <taxon>Micromonosporales</taxon>
        <taxon>Micromonosporaceae</taxon>
        <taxon>Micromonospora</taxon>
    </lineage>
</organism>
<dbReference type="InterPro" id="IPR025680">
    <property type="entry name" value="DddI"/>
</dbReference>
<evidence type="ECO:0000313" key="2">
    <source>
        <dbReference type="Proteomes" id="UP000622245"/>
    </source>
</evidence>
<sequence length="155" mass="16155">MSIAITWGRGDGAASASTVAELDAALDTISHAHTAQMPHCVSLIAASGADFPVMLDICVGHSERSFVYHVAADGSSAWGYQPDPEPGPVFTFDYAGTPTDAWPERTRATNATARQAARQLLTSGGQRPAALAGAVSLTVFPAILVSRFQRLGSGR</sequence>
<accession>A0ABS1YHR5</accession>
<comment type="caution">
    <text evidence="1">The sequence shown here is derived from an EMBL/GenBank/DDBJ whole genome shotgun (WGS) entry which is preliminary data.</text>
</comment>
<reference evidence="1 2" key="1">
    <citation type="submission" date="2021-01" db="EMBL/GenBank/DDBJ databases">
        <title>Draft genome sequence of Micromonospora sp. strain STR1s_6.</title>
        <authorList>
            <person name="Karlyshev A."/>
            <person name="Jawad R."/>
        </authorList>
    </citation>
    <scope>NUCLEOTIDE SEQUENCE [LARGE SCALE GENOMIC DNA]</scope>
    <source>
        <strain evidence="1 2">STR1S-6</strain>
    </source>
</reference>
<evidence type="ECO:0008006" key="3">
    <source>
        <dbReference type="Google" id="ProtNLM"/>
    </source>
</evidence>
<gene>
    <name evidence="1" type="ORF">JM949_17005</name>
</gene>
<dbReference type="Pfam" id="PF14430">
    <property type="entry name" value="Imm1"/>
    <property type="match status" value="1"/>
</dbReference>